<protein>
    <submittedName>
        <fullName evidence="1">Exodeoxyribonuclease VIII</fullName>
    </submittedName>
</protein>
<comment type="caution">
    <text evidence="1">The sequence shown here is derived from an EMBL/GenBank/DDBJ whole genome shotgun (WGS) entry which is preliminary data.</text>
</comment>
<reference evidence="1" key="1">
    <citation type="submission" date="2018-08" db="EMBL/GenBank/DDBJ databases">
        <authorList>
            <consortium name="PulseNet: The National Subtyping Network for Foodborne Disease Surveillance"/>
            <person name="Tarr C.L."/>
            <person name="Trees E."/>
            <person name="Katz L.S."/>
            <person name="Carleton-Romer H.A."/>
            <person name="Stroika S."/>
            <person name="Kucerova Z."/>
            <person name="Roache K.F."/>
            <person name="Sabol A.L."/>
            <person name="Besser J."/>
            <person name="Gerner-Smidt P."/>
        </authorList>
    </citation>
    <scope>NUCLEOTIDE SEQUENCE</scope>
    <source>
        <strain evidence="1">PNUSAS048461</strain>
    </source>
</reference>
<dbReference type="EMBL" id="AAGCFF010000015">
    <property type="protein sequence ID" value="EBM3262154.1"/>
    <property type="molecule type" value="Genomic_DNA"/>
</dbReference>
<sequence length="40" mass="4511">MPDNPPTTHEENAARLSQAGKCLRDIETGRFQCDEEKPQP</sequence>
<gene>
    <name evidence="1" type="ORF">DXQ74_20095</name>
</gene>
<name>A0A5T5VEP9_SALER</name>
<feature type="non-terminal residue" evidence="1">
    <location>
        <position position="40"/>
    </location>
</feature>
<organism evidence="1">
    <name type="scientific">Salmonella enterica</name>
    <name type="common">Salmonella choleraesuis</name>
    <dbReference type="NCBI Taxonomy" id="28901"/>
    <lineage>
        <taxon>Bacteria</taxon>
        <taxon>Pseudomonadati</taxon>
        <taxon>Pseudomonadota</taxon>
        <taxon>Gammaproteobacteria</taxon>
        <taxon>Enterobacterales</taxon>
        <taxon>Enterobacteriaceae</taxon>
        <taxon>Salmonella</taxon>
    </lineage>
</organism>
<accession>A0A5T5VEP9</accession>
<dbReference type="AlphaFoldDB" id="A0A5T5VEP9"/>
<evidence type="ECO:0000313" key="1">
    <source>
        <dbReference type="EMBL" id="EBM3262154.1"/>
    </source>
</evidence>
<proteinExistence type="predicted"/>